<evidence type="ECO:0000313" key="2">
    <source>
        <dbReference type="EMBL" id="KAH1081340.1"/>
    </source>
</evidence>
<dbReference type="Proteomes" id="UP000828251">
    <property type="component" value="Unassembled WGS sequence"/>
</dbReference>
<comment type="caution">
    <text evidence="2">The sequence shown here is derived from an EMBL/GenBank/DDBJ whole genome shotgun (WGS) entry which is preliminary data.</text>
</comment>
<dbReference type="OrthoDB" id="10057496at2759"/>
<evidence type="ECO:0000313" key="3">
    <source>
        <dbReference type="Proteomes" id="UP000828251"/>
    </source>
</evidence>
<keyword evidence="1" id="KW-0175">Coiled coil</keyword>
<gene>
    <name evidence="2" type="ORF">J1N35_021101</name>
</gene>
<dbReference type="Gene3D" id="2.40.70.10">
    <property type="entry name" value="Acid Proteases"/>
    <property type="match status" value="1"/>
</dbReference>
<organism evidence="2 3">
    <name type="scientific">Gossypium stocksii</name>
    <dbReference type="NCBI Taxonomy" id="47602"/>
    <lineage>
        <taxon>Eukaryota</taxon>
        <taxon>Viridiplantae</taxon>
        <taxon>Streptophyta</taxon>
        <taxon>Embryophyta</taxon>
        <taxon>Tracheophyta</taxon>
        <taxon>Spermatophyta</taxon>
        <taxon>Magnoliopsida</taxon>
        <taxon>eudicotyledons</taxon>
        <taxon>Gunneridae</taxon>
        <taxon>Pentapetalae</taxon>
        <taxon>rosids</taxon>
        <taxon>malvids</taxon>
        <taxon>Malvales</taxon>
        <taxon>Malvaceae</taxon>
        <taxon>Malvoideae</taxon>
        <taxon>Gossypium</taxon>
    </lineage>
</organism>
<protein>
    <recommendedName>
        <fullName evidence="4">Retrotransposon gag domain-containing protein</fullName>
    </recommendedName>
</protein>
<sequence>MVCFNKEMEKIQAELSQLDVKLDAKLETRLQGFKDDFKGEIRYELQHLRSELLVCLSNILATLLCLPMLLYKIDERACWGDHPQEAVLDNDNVRTIMLNLEGRALDWHYFHAQKHGGLQMLDWLGYALSLKERFGLRKFRDLMSKLVTLKQQVIIGSSNRSNTSKVPSKDINPALIAERKQNGLCFWCGVKYHASHRCVKGQLYQLLLELHSDGEKKDFQECSDQLEEPSIDDKPCEPVVSLHAIKGSQRPHTMIFKAIVGNTRAIVFVDSGSTHNFMDTKLVSKLSLSIGQQ</sequence>
<dbReference type="InterPro" id="IPR021109">
    <property type="entry name" value="Peptidase_aspartic_dom_sf"/>
</dbReference>
<dbReference type="EMBL" id="JAIQCV010000007">
    <property type="protein sequence ID" value="KAH1081340.1"/>
    <property type="molecule type" value="Genomic_DNA"/>
</dbReference>
<dbReference type="AlphaFoldDB" id="A0A9D4A1M8"/>
<proteinExistence type="predicted"/>
<name>A0A9D4A1M8_9ROSI</name>
<keyword evidence="3" id="KW-1185">Reference proteome</keyword>
<reference evidence="2 3" key="1">
    <citation type="journal article" date="2021" name="Plant Biotechnol. J.">
        <title>Multi-omics assisted identification of the key and species-specific regulatory components of drought-tolerant mechanisms in Gossypium stocksii.</title>
        <authorList>
            <person name="Yu D."/>
            <person name="Ke L."/>
            <person name="Zhang D."/>
            <person name="Wu Y."/>
            <person name="Sun Y."/>
            <person name="Mei J."/>
            <person name="Sun J."/>
            <person name="Sun Y."/>
        </authorList>
    </citation>
    <scope>NUCLEOTIDE SEQUENCE [LARGE SCALE GENOMIC DNA]</scope>
    <source>
        <strain evidence="3">cv. E1</strain>
        <tissue evidence="2">Leaf</tissue>
    </source>
</reference>
<evidence type="ECO:0000256" key="1">
    <source>
        <dbReference type="SAM" id="Coils"/>
    </source>
</evidence>
<evidence type="ECO:0008006" key="4">
    <source>
        <dbReference type="Google" id="ProtNLM"/>
    </source>
</evidence>
<accession>A0A9D4A1M8</accession>
<feature type="coiled-coil region" evidence="1">
    <location>
        <begin position="1"/>
        <end position="28"/>
    </location>
</feature>